<sequence length="779" mass="88854">MDLIKGTLLGDLYKSFPKLIDLGIIKEYTSLSRIPQKVYPEVKLRHIKPIKFEDDSIYTGQVDSEDNKYGIGVYYIPNIGIFEGFFKSNEIKGYGRLYKSNMIIDSKWRGLRPKDKAKIVNIREDTIYEGEINNLMPHGLGKQIKVAAWTYYGNFTDGMRHGKGRMTWENKEEYFGDFSHDKQEGIGKYTWPDGSEYEGDYARNKMHGNGILKMVNDYIYEGQFANGMKQGHGICTWVNGKKYEGFWMKNKFDGIGTETNVKGEVTTGIWRNGNLVNQNPSRLEDIKQSLQDSFSKKPRLKTEQSLVESVSESMRTKTFEIKSASPINPNIKLNIIKNSQDNSQKMESFKKKNELSIVKSPKTPSIDDIKYGEINNSLQLPIMKNNRKNSDKEKSASIDSSSDEEEVKIPSIKAPNLDEDVEGNFSMNDSDEEGKIKGNKRFDIDVSIINEGHSPEFILEGKNMEEKAKDLNELGKEIADFVLSEGSISKKNIEESKELSEKNESKDLVIENRKTDEIEESDAEFYVQKKIFVFDVKEIQIRIRQDPLFQISYKIFKNLYSFEYEPTEDVNFEVTLLENWIDLPKEKVYRGYVDFKGMPNSNGVLLQKGRIYQGGFLNGKKHGLGRLITALGKIYEGYWRRGKKSGFGVFQSEVEFYCGDWELGLYHGKGILENEKGQYDGRFIYGVCEGKGTLRFKDGKIFTGDFENGVPHGYGDLKFGSTLESGHWKSGVQIRYETAATKKVTPLGDSSYKSSKPSSSSESVDSESDENPVAWELDD</sequence>
<keyword evidence="1" id="KW-0677">Repeat</keyword>
<feature type="region of interest" description="Disordered" evidence="2">
    <location>
        <begin position="382"/>
        <end position="436"/>
    </location>
</feature>
<dbReference type="AlphaFoldDB" id="A0A1R2B1Y7"/>
<name>A0A1R2B1Y7_9CILI</name>
<dbReference type="PANTHER" id="PTHR23084:SF179">
    <property type="entry name" value="OS10G0565000 PROTEIN"/>
    <property type="match status" value="1"/>
</dbReference>
<gene>
    <name evidence="3" type="ORF">SteCoe_31205</name>
</gene>
<dbReference type="Proteomes" id="UP000187209">
    <property type="component" value="Unassembled WGS sequence"/>
</dbReference>
<dbReference type="SUPFAM" id="SSF82185">
    <property type="entry name" value="Histone H3 K4-specific methyltransferase SET7/9 N-terminal domain"/>
    <property type="match status" value="3"/>
</dbReference>
<dbReference type="Gene3D" id="2.20.110.10">
    <property type="entry name" value="Histone H3 K4-specific methyltransferase SET7/9 N-terminal domain"/>
    <property type="match status" value="3"/>
</dbReference>
<dbReference type="InterPro" id="IPR003409">
    <property type="entry name" value="MORN"/>
</dbReference>
<evidence type="ECO:0000313" key="4">
    <source>
        <dbReference type="Proteomes" id="UP000187209"/>
    </source>
</evidence>
<accession>A0A1R2B1Y7</accession>
<evidence type="ECO:0000313" key="3">
    <source>
        <dbReference type="EMBL" id="OMJ70756.1"/>
    </source>
</evidence>
<dbReference type="SMART" id="SM00698">
    <property type="entry name" value="MORN"/>
    <property type="match status" value="12"/>
</dbReference>
<comment type="caution">
    <text evidence="3">The sequence shown here is derived from an EMBL/GenBank/DDBJ whole genome shotgun (WGS) entry which is preliminary data.</text>
</comment>
<dbReference type="EMBL" id="MPUH01001057">
    <property type="protein sequence ID" value="OMJ70756.1"/>
    <property type="molecule type" value="Genomic_DNA"/>
</dbReference>
<feature type="compositionally biased region" description="Acidic residues" evidence="2">
    <location>
        <begin position="764"/>
        <end position="779"/>
    </location>
</feature>
<evidence type="ECO:0000256" key="1">
    <source>
        <dbReference type="ARBA" id="ARBA00022737"/>
    </source>
</evidence>
<proteinExistence type="predicted"/>
<feature type="compositionally biased region" description="Low complexity" evidence="2">
    <location>
        <begin position="749"/>
        <end position="763"/>
    </location>
</feature>
<dbReference type="Pfam" id="PF02493">
    <property type="entry name" value="MORN"/>
    <property type="match status" value="10"/>
</dbReference>
<organism evidence="3 4">
    <name type="scientific">Stentor coeruleus</name>
    <dbReference type="NCBI Taxonomy" id="5963"/>
    <lineage>
        <taxon>Eukaryota</taxon>
        <taxon>Sar</taxon>
        <taxon>Alveolata</taxon>
        <taxon>Ciliophora</taxon>
        <taxon>Postciliodesmatophora</taxon>
        <taxon>Heterotrichea</taxon>
        <taxon>Heterotrichida</taxon>
        <taxon>Stentoridae</taxon>
        <taxon>Stentor</taxon>
    </lineage>
</organism>
<protein>
    <submittedName>
        <fullName evidence="3">Uncharacterized protein</fullName>
    </submittedName>
</protein>
<evidence type="ECO:0000256" key="2">
    <source>
        <dbReference type="SAM" id="MobiDB-lite"/>
    </source>
</evidence>
<keyword evidence="4" id="KW-1185">Reference proteome</keyword>
<feature type="region of interest" description="Disordered" evidence="2">
    <location>
        <begin position="746"/>
        <end position="779"/>
    </location>
</feature>
<dbReference type="PANTHER" id="PTHR23084">
    <property type="entry name" value="PHOSPHATIDYLINOSITOL-4-PHOSPHATE 5-KINASE RELATED"/>
    <property type="match status" value="1"/>
</dbReference>
<dbReference type="OrthoDB" id="300500at2759"/>
<reference evidence="3 4" key="1">
    <citation type="submission" date="2016-11" db="EMBL/GenBank/DDBJ databases">
        <title>The macronuclear genome of Stentor coeruleus: a giant cell with tiny introns.</title>
        <authorList>
            <person name="Slabodnick M."/>
            <person name="Ruby J.G."/>
            <person name="Reiff S.B."/>
            <person name="Swart E.C."/>
            <person name="Gosai S."/>
            <person name="Prabakaran S."/>
            <person name="Witkowska E."/>
            <person name="Larue G.E."/>
            <person name="Fisher S."/>
            <person name="Freeman R.M."/>
            <person name="Gunawardena J."/>
            <person name="Chu W."/>
            <person name="Stover N.A."/>
            <person name="Gregory B.D."/>
            <person name="Nowacki M."/>
            <person name="Derisi J."/>
            <person name="Roy S.W."/>
            <person name="Marshall W.F."/>
            <person name="Sood P."/>
        </authorList>
    </citation>
    <scope>NUCLEOTIDE SEQUENCE [LARGE SCALE GENOMIC DNA]</scope>
    <source>
        <strain evidence="3">WM001</strain>
    </source>
</reference>